<feature type="region of interest" description="Disordered" evidence="1">
    <location>
        <begin position="95"/>
        <end position="134"/>
    </location>
</feature>
<keyword evidence="3" id="KW-1185">Reference proteome</keyword>
<dbReference type="HOGENOM" id="CLU_156792_0_0_1"/>
<sequence length="134" mass="15039">MSDRKAISVLKRKVDIIWSSRFAHFLQRCPAWILRQLLRDQRARGHQVYAVYQAAGEFYLETNGAKPFGRNSRSQAIVLLAPQLPIAYKLPPIASRPTVQSQSQSPSVNQYGPAGQDPLQEEDENNSIDSSSLT</sequence>
<evidence type="ECO:0000256" key="1">
    <source>
        <dbReference type="SAM" id="MobiDB-lite"/>
    </source>
</evidence>
<accession>B4GBQ1</accession>
<evidence type="ECO:0000313" key="2">
    <source>
        <dbReference type="EMBL" id="EDW32309.1"/>
    </source>
</evidence>
<protein>
    <submittedName>
        <fullName evidence="2">GL11568</fullName>
    </submittedName>
</protein>
<dbReference type="PhylomeDB" id="B4GBQ1"/>
<organism evidence="3">
    <name type="scientific">Drosophila persimilis</name>
    <name type="common">Fruit fly</name>
    <dbReference type="NCBI Taxonomy" id="7234"/>
    <lineage>
        <taxon>Eukaryota</taxon>
        <taxon>Metazoa</taxon>
        <taxon>Ecdysozoa</taxon>
        <taxon>Arthropoda</taxon>
        <taxon>Hexapoda</taxon>
        <taxon>Insecta</taxon>
        <taxon>Pterygota</taxon>
        <taxon>Neoptera</taxon>
        <taxon>Endopterygota</taxon>
        <taxon>Diptera</taxon>
        <taxon>Brachycera</taxon>
        <taxon>Muscomorpha</taxon>
        <taxon>Ephydroidea</taxon>
        <taxon>Drosophilidae</taxon>
        <taxon>Drosophila</taxon>
        <taxon>Sophophora</taxon>
    </lineage>
</organism>
<feature type="compositionally biased region" description="Low complexity" evidence="1">
    <location>
        <begin position="99"/>
        <end position="110"/>
    </location>
</feature>
<dbReference type="Proteomes" id="UP000008744">
    <property type="component" value="Unassembled WGS sequence"/>
</dbReference>
<dbReference type="AlphaFoldDB" id="B4GBQ1"/>
<evidence type="ECO:0000313" key="3">
    <source>
        <dbReference type="Proteomes" id="UP000008744"/>
    </source>
</evidence>
<proteinExistence type="predicted"/>
<dbReference type="EMBL" id="CH479181">
    <property type="protein sequence ID" value="EDW32309.1"/>
    <property type="molecule type" value="Genomic_DNA"/>
</dbReference>
<dbReference type="OrthoDB" id="199913at2759"/>
<gene>
    <name evidence="2" type="primary">Dper\GL11568</name>
    <name evidence="2" type="ORF">Dper_GL11568</name>
</gene>
<reference evidence="2 3" key="1">
    <citation type="journal article" date="2007" name="Nature">
        <title>Evolution of genes and genomes on the Drosophila phylogeny.</title>
        <authorList>
            <consortium name="Drosophila 12 Genomes Consortium"/>
            <person name="Clark A.G."/>
            <person name="Eisen M.B."/>
            <person name="Smith D.R."/>
            <person name="Bergman C.M."/>
            <person name="Oliver B."/>
            <person name="Markow T.A."/>
            <person name="Kaufman T.C."/>
            <person name="Kellis M."/>
            <person name="Gelbart W."/>
            <person name="Iyer V.N."/>
            <person name="Pollard D.A."/>
            <person name="Sackton T.B."/>
            <person name="Larracuente A.M."/>
            <person name="Singh N.D."/>
            <person name="Abad J.P."/>
            <person name="Abt D.N."/>
            <person name="Adryan B."/>
            <person name="Aguade M."/>
            <person name="Akashi H."/>
            <person name="Anderson W.W."/>
            <person name="Aquadro C.F."/>
            <person name="Ardell D.H."/>
            <person name="Arguello R."/>
            <person name="Artieri C.G."/>
            <person name="Barbash D.A."/>
            <person name="Barker D."/>
            <person name="Barsanti P."/>
            <person name="Batterham P."/>
            <person name="Batzoglou S."/>
            <person name="Begun D."/>
            <person name="Bhutkar A."/>
            <person name="Blanco E."/>
            <person name="Bosak S.A."/>
            <person name="Bradley R.K."/>
            <person name="Brand A.D."/>
            <person name="Brent M.R."/>
            <person name="Brooks A.N."/>
            <person name="Brown R.H."/>
            <person name="Butlin R.K."/>
            <person name="Caggese C."/>
            <person name="Calvi B.R."/>
            <person name="Bernardo de Carvalho A."/>
            <person name="Caspi A."/>
            <person name="Castrezana S."/>
            <person name="Celniker S.E."/>
            <person name="Chang J.L."/>
            <person name="Chapple C."/>
            <person name="Chatterji S."/>
            <person name="Chinwalla A."/>
            <person name="Civetta A."/>
            <person name="Clifton S.W."/>
            <person name="Comeron J.M."/>
            <person name="Costello J.C."/>
            <person name="Coyne J.A."/>
            <person name="Daub J."/>
            <person name="David R.G."/>
            <person name="Delcher A.L."/>
            <person name="Delehaunty K."/>
            <person name="Do C.B."/>
            <person name="Ebling H."/>
            <person name="Edwards K."/>
            <person name="Eickbush T."/>
            <person name="Evans J.D."/>
            <person name="Filipski A."/>
            <person name="Findeiss S."/>
            <person name="Freyhult E."/>
            <person name="Fulton L."/>
            <person name="Fulton R."/>
            <person name="Garcia A.C."/>
            <person name="Gardiner A."/>
            <person name="Garfield D.A."/>
            <person name="Garvin B.E."/>
            <person name="Gibson G."/>
            <person name="Gilbert D."/>
            <person name="Gnerre S."/>
            <person name="Godfrey J."/>
            <person name="Good R."/>
            <person name="Gotea V."/>
            <person name="Gravely B."/>
            <person name="Greenberg A.J."/>
            <person name="Griffiths-Jones S."/>
            <person name="Gross S."/>
            <person name="Guigo R."/>
            <person name="Gustafson E.A."/>
            <person name="Haerty W."/>
            <person name="Hahn M.W."/>
            <person name="Halligan D.L."/>
            <person name="Halpern A.L."/>
            <person name="Halter G.M."/>
            <person name="Han M.V."/>
            <person name="Heger A."/>
            <person name="Hillier L."/>
            <person name="Hinrichs A.S."/>
            <person name="Holmes I."/>
            <person name="Hoskins R.A."/>
            <person name="Hubisz M.J."/>
            <person name="Hultmark D."/>
            <person name="Huntley M.A."/>
            <person name="Jaffe D.B."/>
            <person name="Jagadeeshan S."/>
            <person name="Jeck W.R."/>
            <person name="Johnson J."/>
            <person name="Jones C.D."/>
            <person name="Jordan W.C."/>
            <person name="Karpen G.H."/>
            <person name="Kataoka E."/>
            <person name="Keightley P.D."/>
            <person name="Kheradpour P."/>
            <person name="Kirkness E.F."/>
            <person name="Koerich L.B."/>
            <person name="Kristiansen K."/>
            <person name="Kudrna D."/>
            <person name="Kulathinal R.J."/>
            <person name="Kumar S."/>
            <person name="Kwok R."/>
            <person name="Lander E."/>
            <person name="Langley C.H."/>
            <person name="Lapoint R."/>
            <person name="Lazzaro B.P."/>
            <person name="Lee S.J."/>
            <person name="Levesque L."/>
            <person name="Li R."/>
            <person name="Lin C.F."/>
            <person name="Lin M.F."/>
            <person name="Lindblad-Toh K."/>
            <person name="Llopart A."/>
            <person name="Long M."/>
            <person name="Low L."/>
            <person name="Lozovsky E."/>
            <person name="Lu J."/>
            <person name="Luo M."/>
            <person name="Machado C.A."/>
            <person name="Makalowski W."/>
            <person name="Marzo M."/>
            <person name="Matsuda M."/>
            <person name="Matzkin L."/>
            <person name="McAllister B."/>
            <person name="McBride C.S."/>
            <person name="McKernan B."/>
            <person name="McKernan K."/>
            <person name="Mendez-Lago M."/>
            <person name="Minx P."/>
            <person name="Mollenhauer M.U."/>
            <person name="Montooth K."/>
            <person name="Mount S.M."/>
            <person name="Mu X."/>
            <person name="Myers E."/>
            <person name="Negre B."/>
            <person name="Newfeld S."/>
            <person name="Nielsen R."/>
            <person name="Noor M.A."/>
            <person name="O'Grady P."/>
            <person name="Pachter L."/>
            <person name="Papaceit M."/>
            <person name="Parisi M.J."/>
            <person name="Parisi M."/>
            <person name="Parts L."/>
            <person name="Pedersen J.S."/>
            <person name="Pesole G."/>
            <person name="Phillippy A.M."/>
            <person name="Ponting C.P."/>
            <person name="Pop M."/>
            <person name="Porcelli D."/>
            <person name="Powell J.R."/>
            <person name="Prohaska S."/>
            <person name="Pruitt K."/>
            <person name="Puig M."/>
            <person name="Quesneville H."/>
            <person name="Ram K.R."/>
            <person name="Rand D."/>
            <person name="Rasmussen M.D."/>
            <person name="Reed L.K."/>
            <person name="Reenan R."/>
            <person name="Reily A."/>
            <person name="Remington K.A."/>
            <person name="Rieger T.T."/>
            <person name="Ritchie M.G."/>
            <person name="Robin C."/>
            <person name="Rogers Y.H."/>
            <person name="Rohde C."/>
            <person name="Rozas J."/>
            <person name="Rubenfield M.J."/>
            <person name="Ruiz A."/>
            <person name="Russo S."/>
            <person name="Salzberg S.L."/>
            <person name="Sanchez-Gracia A."/>
            <person name="Saranga D.J."/>
            <person name="Sato H."/>
            <person name="Schaeffer S.W."/>
            <person name="Schatz M.C."/>
            <person name="Schlenke T."/>
            <person name="Schwartz R."/>
            <person name="Segarra C."/>
            <person name="Singh R.S."/>
            <person name="Sirot L."/>
            <person name="Sirota M."/>
            <person name="Sisneros N.B."/>
            <person name="Smith C.D."/>
            <person name="Smith T.F."/>
            <person name="Spieth J."/>
            <person name="Stage D.E."/>
            <person name="Stark A."/>
            <person name="Stephan W."/>
            <person name="Strausberg R.L."/>
            <person name="Strempel S."/>
            <person name="Sturgill D."/>
            <person name="Sutton G."/>
            <person name="Sutton G.G."/>
            <person name="Tao W."/>
            <person name="Teichmann S."/>
            <person name="Tobari Y.N."/>
            <person name="Tomimura Y."/>
            <person name="Tsolas J.M."/>
            <person name="Valente V.L."/>
            <person name="Venter E."/>
            <person name="Venter J.C."/>
            <person name="Vicario S."/>
            <person name="Vieira F.G."/>
            <person name="Vilella A.J."/>
            <person name="Villasante A."/>
            <person name="Walenz B."/>
            <person name="Wang J."/>
            <person name="Wasserman M."/>
            <person name="Watts T."/>
            <person name="Wilson D."/>
            <person name="Wilson R.K."/>
            <person name="Wing R.A."/>
            <person name="Wolfner M.F."/>
            <person name="Wong A."/>
            <person name="Wong G.K."/>
            <person name="Wu C.I."/>
            <person name="Wu G."/>
            <person name="Yamamoto D."/>
            <person name="Yang H.P."/>
            <person name="Yang S.P."/>
            <person name="Yorke J.A."/>
            <person name="Yoshida K."/>
            <person name="Zdobnov E."/>
            <person name="Zhang P."/>
            <person name="Zhang Y."/>
            <person name="Zimin A.V."/>
            <person name="Baldwin J."/>
            <person name="Abdouelleil A."/>
            <person name="Abdulkadir J."/>
            <person name="Abebe A."/>
            <person name="Abera B."/>
            <person name="Abreu J."/>
            <person name="Acer S.C."/>
            <person name="Aftuck L."/>
            <person name="Alexander A."/>
            <person name="An P."/>
            <person name="Anderson E."/>
            <person name="Anderson S."/>
            <person name="Arachi H."/>
            <person name="Azer M."/>
            <person name="Bachantsang P."/>
            <person name="Barry A."/>
            <person name="Bayul T."/>
            <person name="Berlin A."/>
            <person name="Bessette D."/>
            <person name="Bloom T."/>
            <person name="Blye J."/>
            <person name="Boguslavskiy L."/>
            <person name="Bonnet C."/>
            <person name="Boukhgalter B."/>
            <person name="Bourzgui I."/>
            <person name="Brown A."/>
            <person name="Cahill P."/>
            <person name="Channer S."/>
            <person name="Cheshatsang Y."/>
            <person name="Chuda L."/>
            <person name="Citroen M."/>
            <person name="Collymore A."/>
            <person name="Cooke P."/>
            <person name="Costello M."/>
            <person name="D'Aco K."/>
            <person name="Daza R."/>
            <person name="De Haan G."/>
            <person name="DeGray S."/>
            <person name="DeMaso C."/>
            <person name="Dhargay N."/>
            <person name="Dooley K."/>
            <person name="Dooley E."/>
            <person name="Doricent M."/>
            <person name="Dorje P."/>
            <person name="Dorjee K."/>
            <person name="Dupes A."/>
            <person name="Elong R."/>
            <person name="Falk J."/>
            <person name="Farina A."/>
            <person name="Faro S."/>
            <person name="Ferguson D."/>
            <person name="Fisher S."/>
            <person name="Foley C.D."/>
            <person name="Franke A."/>
            <person name="Friedrich D."/>
            <person name="Gadbois L."/>
            <person name="Gearin G."/>
            <person name="Gearin C.R."/>
            <person name="Giannoukos G."/>
            <person name="Goode T."/>
            <person name="Graham J."/>
            <person name="Grandbois E."/>
            <person name="Grewal S."/>
            <person name="Gyaltsen K."/>
            <person name="Hafez N."/>
            <person name="Hagos B."/>
            <person name="Hall J."/>
            <person name="Henson C."/>
            <person name="Hollinger A."/>
            <person name="Honan T."/>
            <person name="Huard M.D."/>
            <person name="Hughes L."/>
            <person name="Hurhula B."/>
            <person name="Husby M.E."/>
            <person name="Kamat A."/>
            <person name="Kanga B."/>
            <person name="Kashin S."/>
            <person name="Khazanovich D."/>
            <person name="Kisner P."/>
            <person name="Lance K."/>
            <person name="Lara M."/>
            <person name="Lee W."/>
            <person name="Lennon N."/>
            <person name="Letendre F."/>
            <person name="LeVine R."/>
            <person name="Lipovsky A."/>
            <person name="Liu X."/>
            <person name="Liu J."/>
            <person name="Liu S."/>
            <person name="Lokyitsang T."/>
            <person name="Lokyitsang Y."/>
            <person name="Lubonja R."/>
            <person name="Lui A."/>
            <person name="MacDonald P."/>
            <person name="Magnisalis V."/>
            <person name="Maru K."/>
            <person name="Matthews C."/>
            <person name="McCusker W."/>
            <person name="McDonough S."/>
            <person name="Mehta T."/>
            <person name="Meldrim J."/>
            <person name="Meneus L."/>
            <person name="Mihai O."/>
            <person name="Mihalev A."/>
            <person name="Mihova T."/>
            <person name="Mittelman R."/>
            <person name="Mlenga V."/>
            <person name="Montmayeur A."/>
            <person name="Mulrain L."/>
            <person name="Navidi A."/>
            <person name="Naylor J."/>
            <person name="Negash T."/>
            <person name="Nguyen T."/>
            <person name="Nguyen N."/>
            <person name="Nicol R."/>
            <person name="Norbu C."/>
            <person name="Norbu N."/>
            <person name="Novod N."/>
            <person name="O'Neill B."/>
            <person name="Osman S."/>
            <person name="Markiewicz E."/>
            <person name="Oyono O.L."/>
            <person name="Patti C."/>
            <person name="Phunkhang P."/>
            <person name="Pierre F."/>
            <person name="Priest M."/>
            <person name="Raghuraman S."/>
            <person name="Rege F."/>
            <person name="Reyes R."/>
            <person name="Rise C."/>
            <person name="Rogov P."/>
            <person name="Ross K."/>
            <person name="Ryan E."/>
            <person name="Settipalli S."/>
            <person name="Shea T."/>
            <person name="Sherpa N."/>
            <person name="Shi L."/>
            <person name="Shih D."/>
            <person name="Sparrow T."/>
            <person name="Spaulding J."/>
            <person name="Stalker J."/>
            <person name="Stange-Thomann N."/>
            <person name="Stavropoulos S."/>
            <person name="Stone C."/>
            <person name="Strader C."/>
            <person name="Tesfaye S."/>
            <person name="Thomson T."/>
            <person name="Thoulutsang Y."/>
            <person name="Thoulutsang D."/>
            <person name="Topham K."/>
            <person name="Topping I."/>
            <person name="Tsamla T."/>
            <person name="Vassiliev H."/>
            <person name="Vo A."/>
            <person name="Wangchuk T."/>
            <person name="Wangdi T."/>
            <person name="Weiand M."/>
            <person name="Wilkinson J."/>
            <person name="Wilson A."/>
            <person name="Yadav S."/>
            <person name="Young G."/>
            <person name="Yu Q."/>
            <person name="Zembek L."/>
            <person name="Zhong D."/>
            <person name="Zimmer A."/>
            <person name="Zwirko Z."/>
            <person name="Jaffe D.B."/>
            <person name="Alvarez P."/>
            <person name="Brockman W."/>
            <person name="Butler J."/>
            <person name="Chin C."/>
            <person name="Gnerre S."/>
            <person name="Grabherr M."/>
            <person name="Kleber M."/>
            <person name="Mauceli E."/>
            <person name="MacCallum I."/>
        </authorList>
    </citation>
    <scope>NUCLEOTIDE SEQUENCE [LARGE SCALE GENOMIC DNA]</scope>
    <source>
        <strain evidence="3">MSH-3 / Tucson 14011-0111.49</strain>
    </source>
</reference>
<name>B4GBQ1_DROPE</name>
<dbReference type="OMA" id="CPAWILR"/>